<organism evidence="1 2">
    <name type="scientific">Aeromonas phage LAh10</name>
    <dbReference type="NCBI Taxonomy" id="2591025"/>
    <lineage>
        <taxon>Viruses</taxon>
        <taxon>Duplodnaviria</taxon>
        <taxon>Heunggongvirae</taxon>
        <taxon>Uroviricota</taxon>
        <taxon>Caudoviricetes</taxon>
        <taxon>Chimalliviridae</taxon>
        <taxon>Ludhianavirus</taxon>
        <taxon>Ludhianavirus LAh10</taxon>
    </lineage>
</organism>
<dbReference type="EMBL" id="MK838116">
    <property type="protein sequence ID" value="QDH47153.1"/>
    <property type="molecule type" value="Genomic_DNA"/>
</dbReference>
<evidence type="ECO:0000313" key="1">
    <source>
        <dbReference type="EMBL" id="QDH47153.1"/>
    </source>
</evidence>
<evidence type="ECO:0000313" key="2">
    <source>
        <dbReference type="Proteomes" id="UP000318420"/>
    </source>
</evidence>
<dbReference type="Proteomes" id="UP000318420">
    <property type="component" value="Segment"/>
</dbReference>
<proteinExistence type="predicted"/>
<sequence>MIIKLGDSEQKIVFLREQDLKLLKMFNLQPTDLPTLPAIREVSDEDCLSWLEFQRAAEKTLFGFSSTTYTNAGNIKNLMGERTNSALFKAKMDKVLEATPGKVKYNHLYGYNLNGMMFVLLTSNTVESTWFRELPGSLANAVMRVCLDTVGSFGFYFKSERNLSQTTEQKGYVTAGTILSKVLA</sequence>
<gene>
    <name evidence="1" type="ORF">LAh10_32</name>
</gene>
<name>A0A514A1J9_9CAUD</name>
<reference evidence="1 2" key="1">
    <citation type="submission" date="2019-04" db="EMBL/GenBank/DDBJ databases">
        <title>Novel bacteriophages capable of disrupting biofilms from clinical strains of Aeromonas hydrophila with intrinsic antibiotic resistance.</title>
        <authorList>
            <person name="Kabwe M."/>
            <person name="Brown T.L."/>
            <person name="Speirs L."/>
            <person name="Ku H."/>
            <person name="Leach M."/>
            <person name="Chan H.T."/>
            <person name="Petrovski S."/>
            <person name="Lock P."/>
            <person name="Tucci J."/>
        </authorList>
    </citation>
    <scope>NUCLEOTIDE SEQUENCE [LARGE SCALE GENOMIC DNA]</scope>
</reference>
<accession>A0A514A1J9</accession>
<protein>
    <submittedName>
        <fullName evidence="1">Uncharacterized protein</fullName>
    </submittedName>
</protein>
<keyword evidence="2" id="KW-1185">Reference proteome</keyword>